<evidence type="ECO:0000259" key="2">
    <source>
        <dbReference type="Pfam" id="PF07589"/>
    </source>
</evidence>
<feature type="chain" id="PRO_5009209572" description="Ice-binding protein C-terminal domain-containing protein" evidence="1">
    <location>
        <begin position="24"/>
        <end position="230"/>
    </location>
</feature>
<reference evidence="3 4" key="1">
    <citation type="submission" date="2016-08" db="EMBL/GenBank/DDBJ databases">
        <authorList>
            <person name="Seilhamer J.J."/>
        </authorList>
    </citation>
    <scope>NUCLEOTIDE SEQUENCE [LARGE SCALE GENOMIC DNA]</scope>
    <source>
        <strain evidence="3 4">KCTC 42603</strain>
    </source>
</reference>
<keyword evidence="4" id="KW-1185">Reference proteome</keyword>
<dbReference type="OrthoDB" id="6388934at2"/>
<dbReference type="RefSeq" id="WP_070125947.1">
    <property type="nucleotide sequence ID" value="NZ_MDHN01000029.1"/>
</dbReference>
<proteinExistence type="predicted"/>
<feature type="signal peptide" evidence="1">
    <location>
        <begin position="1"/>
        <end position="23"/>
    </location>
</feature>
<evidence type="ECO:0000313" key="4">
    <source>
        <dbReference type="Proteomes" id="UP000175691"/>
    </source>
</evidence>
<keyword evidence="1" id="KW-0732">Signal</keyword>
<dbReference type="Proteomes" id="UP000175691">
    <property type="component" value="Unassembled WGS sequence"/>
</dbReference>
<name>A0A1E7ZA64_9ALTE</name>
<organism evidence="3 4">
    <name type="scientific">Alteromonas confluentis</name>
    <dbReference type="NCBI Taxonomy" id="1656094"/>
    <lineage>
        <taxon>Bacteria</taxon>
        <taxon>Pseudomonadati</taxon>
        <taxon>Pseudomonadota</taxon>
        <taxon>Gammaproteobacteria</taxon>
        <taxon>Alteromonadales</taxon>
        <taxon>Alteromonadaceae</taxon>
        <taxon>Alteromonas/Salinimonas group</taxon>
        <taxon>Alteromonas</taxon>
    </lineage>
</organism>
<comment type="caution">
    <text evidence="3">The sequence shown here is derived from an EMBL/GenBank/DDBJ whole genome shotgun (WGS) entry which is preliminary data.</text>
</comment>
<protein>
    <recommendedName>
        <fullName evidence="2">Ice-binding protein C-terminal domain-containing protein</fullName>
    </recommendedName>
</protein>
<gene>
    <name evidence="3" type="ORF">BFC18_14100</name>
</gene>
<evidence type="ECO:0000256" key="1">
    <source>
        <dbReference type="SAM" id="SignalP"/>
    </source>
</evidence>
<evidence type="ECO:0000313" key="3">
    <source>
        <dbReference type="EMBL" id="OFC70304.1"/>
    </source>
</evidence>
<dbReference type="EMBL" id="MDHN01000029">
    <property type="protein sequence ID" value="OFC70304.1"/>
    <property type="molecule type" value="Genomic_DNA"/>
</dbReference>
<dbReference type="InterPro" id="IPR013424">
    <property type="entry name" value="Ice-binding_C"/>
</dbReference>
<accession>A0A1E7ZA64</accession>
<dbReference type="AlphaFoldDB" id="A0A1E7ZA64"/>
<sequence>MNNKFFKSLVACFALATSGMANAGLLTYEGATQNVGNCIPFGCPDSYGPHMGFVYQDIDAFTLNVGDTIAFDIGAVNDSELSFDLSLSATTVNGGTTAAGFSFVSSLGAGFYGDTVVGNYDLIFTATNTFTFNGGGLIVDFLNTNGPVNDFTYDQNLVYGNNNPNAVGRYYRGATAGDVSEFDSYSVGNFQVNTFDAIQPPTTVPEPSTLAVLALSLMGFASRKFSIKAK</sequence>
<dbReference type="NCBIfam" id="TIGR02595">
    <property type="entry name" value="PEP_CTERM"/>
    <property type="match status" value="1"/>
</dbReference>
<feature type="domain" description="Ice-binding protein C-terminal" evidence="2">
    <location>
        <begin position="203"/>
        <end position="223"/>
    </location>
</feature>
<dbReference type="Pfam" id="PF07589">
    <property type="entry name" value="PEP-CTERM"/>
    <property type="match status" value="1"/>
</dbReference>